<feature type="non-terminal residue" evidence="1">
    <location>
        <position position="1"/>
    </location>
</feature>
<sequence>SFNIFFRATSPYTAESYKAALSRYFPGYTETNNAADAHLQLADYEDLDFQASLDDTSHWICAYAIRKALIRKHFLANTVREYIAKQPASILTRAIPDSWTLEVDYAEFLDDALDEAFELRGELEMNEERAVEEREWFILKPSMSERGAGLRLFSTIDELTTIFEENEESEEINDEEEDAETQDNGVMTSDMRFFVVQRYMMRPLLLPELRDCKFHIRAYVLCIGSLQVLLHRNMLVLCSLQPYAAPSADKQVLGKHLTNTCYQGDTAAVYSFWGLETTSMDKHAIWQQLKDITSETFRAASAQRIHFQTLPNAFEIFGLDILVDAEGAATLLEVNAFPDFAQTGAGLSGLIDAVITDMMEHV</sequence>
<dbReference type="InterPro" id="IPR004344">
    <property type="entry name" value="TTL/TTLL_fam"/>
</dbReference>
<dbReference type="PANTHER" id="PTHR47551:SF1">
    <property type="entry name" value="TUBULIN--TYROSINE LIGASE PBY1-RELATED"/>
    <property type="match status" value="1"/>
</dbReference>
<dbReference type="AlphaFoldDB" id="A0A1Y2FXN5"/>
<keyword evidence="2" id="KW-1185">Reference proteome</keyword>
<feature type="non-terminal residue" evidence="1">
    <location>
        <position position="362"/>
    </location>
</feature>
<dbReference type="GO" id="GO:0016874">
    <property type="term" value="F:ligase activity"/>
    <property type="evidence" value="ECO:0007669"/>
    <property type="project" value="UniProtKB-KW"/>
</dbReference>
<protein>
    <submittedName>
        <fullName evidence="1">Tubulin-tyrosine ligase/Tubulin polyglutamylase</fullName>
    </submittedName>
</protein>
<accession>A0A1Y2FXN5</accession>
<dbReference type="EMBL" id="MCFI01000001">
    <property type="protein sequence ID" value="ORY87936.1"/>
    <property type="molecule type" value="Genomic_DNA"/>
</dbReference>
<dbReference type="SUPFAM" id="SSF56059">
    <property type="entry name" value="Glutathione synthetase ATP-binding domain-like"/>
    <property type="match status" value="1"/>
</dbReference>
<dbReference type="STRING" id="56484.A0A1Y2FXN5"/>
<keyword evidence="1" id="KW-0436">Ligase</keyword>
<dbReference type="Pfam" id="PF03133">
    <property type="entry name" value="TTL"/>
    <property type="match status" value="1"/>
</dbReference>
<dbReference type="Proteomes" id="UP000193685">
    <property type="component" value="Unassembled WGS sequence"/>
</dbReference>
<dbReference type="GeneID" id="63783750"/>
<reference evidence="1 2" key="1">
    <citation type="submission" date="2016-07" db="EMBL/GenBank/DDBJ databases">
        <title>Pervasive Adenine N6-methylation of Active Genes in Fungi.</title>
        <authorList>
            <consortium name="DOE Joint Genome Institute"/>
            <person name="Mondo S.J."/>
            <person name="Dannebaum R.O."/>
            <person name="Kuo R.C."/>
            <person name="Labutti K."/>
            <person name="Haridas S."/>
            <person name="Kuo A."/>
            <person name="Salamov A."/>
            <person name="Ahrendt S.R."/>
            <person name="Lipzen A."/>
            <person name="Sullivan W."/>
            <person name="Andreopoulos W.B."/>
            <person name="Clum A."/>
            <person name="Lindquist E."/>
            <person name="Daum C."/>
            <person name="Ramamoorthy G.K."/>
            <person name="Gryganskyi A."/>
            <person name="Culley D."/>
            <person name="Magnuson J.K."/>
            <person name="James T.Y."/>
            <person name="O'Malley M.A."/>
            <person name="Stajich J.E."/>
            <person name="Spatafora J.W."/>
            <person name="Visel A."/>
            <person name="Grigoriev I.V."/>
        </authorList>
    </citation>
    <scope>NUCLEOTIDE SEQUENCE [LARGE SCALE GENOMIC DNA]</scope>
    <source>
        <strain evidence="1 2">12-1054</strain>
    </source>
</reference>
<dbReference type="PANTHER" id="PTHR47551">
    <property type="entry name" value="TUBULIN--TYROSINE LIGASE PBY1-RELATED"/>
    <property type="match status" value="1"/>
</dbReference>
<dbReference type="InterPro" id="IPR027746">
    <property type="entry name" value="TTL"/>
</dbReference>
<name>A0A1Y2FXN5_PROLT</name>
<organism evidence="1 2">
    <name type="scientific">Protomyces lactucae-debilis</name>
    <dbReference type="NCBI Taxonomy" id="2754530"/>
    <lineage>
        <taxon>Eukaryota</taxon>
        <taxon>Fungi</taxon>
        <taxon>Dikarya</taxon>
        <taxon>Ascomycota</taxon>
        <taxon>Taphrinomycotina</taxon>
        <taxon>Taphrinomycetes</taxon>
        <taxon>Taphrinales</taxon>
        <taxon>Protomycetaceae</taxon>
        <taxon>Protomyces</taxon>
    </lineage>
</organism>
<gene>
    <name evidence="1" type="ORF">BCR37DRAFT_334652</name>
</gene>
<comment type="caution">
    <text evidence="1">The sequence shown here is derived from an EMBL/GenBank/DDBJ whole genome shotgun (WGS) entry which is preliminary data.</text>
</comment>
<dbReference type="OrthoDB" id="202825at2759"/>
<dbReference type="GO" id="GO:0000932">
    <property type="term" value="C:P-body"/>
    <property type="evidence" value="ECO:0007669"/>
    <property type="project" value="TreeGrafter"/>
</dbReference>
<dbReference type="PROSITE" id="PS51221">
    <property type="entry name" value="TTL"/>
    <property type="match status" value="1"/>
</dbReference>
<proteinExistence type="predicted"/>
<dbReference type="OMA" id="LARKDHM"/>
<dbReference type="RefSeq" id="XP_040728431.1">
    <property type="nucleotide sequence ID" value="XM_040867151.1"/>
</dbReference>
<dbReference type="Gene3D" id="3.30.470.20">
    <property type="entry name" value="ATP-grasp fold, B domain"/>
    <property type="match status" value="1"/>
</dbReference>
<evidence type="ECO:0000313" key="1">
    <source>
        <dbReference type="EMBL" id="ORY87936.1"/>
    </source>
</evidence>
<evidence type="ECO:0000313" key="2">
    <source>
        <dbReference type="Proteomes" id="UP000193685"/>
    </source>
</evidence>